<evidence type="ECO:0000313" key="2">
    <source>
        <dbReference type="EMBL" id="ALI28432.1"/>
    </source>
</evidence>
<reference evidence="2 3" key="1">
    <citation type="journal article" date="2015" name="MBio">
        <title>Enzymatic Degradation of Phenazines Can Generate Energy and Protect Sensitive Organisms from Toxicity.</title>
        <authorList>
            <person name="Costa K.C."/>
            <person name="Bergkessel M."/>
            <person name="Saunders S."/>
            <person name="Korlach J."/>
            <person name="Newman D.K."/>
        </authorList>
    </citation>
    <scope>NUCLEOTIDE SEQUENCE [LARGE SCALE GENOMIC DNA]</scope>
    <source>
        <strain evidence="2 3">CT6</strain>
    </source>
</reference>
<dbReference type="EMBL" id="CP011269">
    <property type="protein sequence ID" value="ALI28432.1"/>
    <property type="molecule type" value="Genomic_DNA"/>
</dbReference>
<accession>A0A0N9XNB7</accession>
<organism evidence="2 3">
    <name type="scientific">Mycolicibacterium fortuitum</name>
    <name type="common">Mycobacterium fortuitum</name>
    <dbReference type="NCBI Taxonomy" id="1766"/>
    <lineage>
        <taxon>Bacteria</taxon>
        <taxon>Bacillati</taxon>
        <taxon>Actinomycetota</taxon>
        <taxon>Actinomycetes</taxon>
        <taxon>Mycobacteriales</taxon>
        <taxon>Mycobacteriaceae</taxon>
        <taxon>Mycolicibacterium</taxon>
    </lineage>
</organism>
<proteinExistence type="predicted"/>
<dbReference type="PATRIC" id="fig|1766.6.peg.4604"/>
<name>A0A0N9XNB7_MYCFO</name>
<gene>
    <name evidence="2" type="ORF">XA26_46320</name>
</gene>
<evidence type="ECO:0000313" key="3">
    <source>
        <dbReference type="Proteomes" id="UP000057134"/>
    </source>
</evidence>
<dbReference type="Proteomes" id="UP000057134">
    <property type="component" value="Chromosome"/>
</dbReference>
<protein>
    <submittedName>
        <fullName evidence="2">Uncharacterized protein</fullName>
    </submittedName>
</protein>
<evidence type="ECO:0000256" key="1">
    <source>
        <dbReference type="SAM" id="MobiDB-lite"/>
    </source>
</evidence>
<sequence>MQQYTLRSLRAMPGPDSGMTLRVDAAQVAHQPPGRVDPNRDRLRR</sequence>
<keyword evidence="3" id="KW-1185">Reference proteome</keyword>
<dbReference type="KEGG" id="mft:XA26_46320"/>
<feature type="region of interest" description="Disordered" evidence="1">
    <location>
        <begin position="24"/>
        <end position="45"/>
    </location>
</feature>
<dbReference type="AlphaFoldDB" id="A0A0N9XNB7"/>